<feature type="non-terminal residue" evidence="3">
    <location>
        <position position="1"/>
    </location>
</feature>
<evidence type="ECO:0000256" key="1">
    <source>
        <dbReference type="PROSITE-ProRule" id="PRU00122"/>
    </source>
</evidence>
<protein>
    <recommendedName>
        <fullName evidence="2">Laminin G domain-containing protein</fullName>
    </recommendedName>
</protein>
<proteinExistence type="predicted"/>
<organism evidence="3 4">
    <name type="scientific">Allacma fusca</name>
    <dbReference type="NCBI Taxonomy" id="39272"/>
    <lineage>
        <taxon>Eukaryota</taxon>
        <taxon>Metazoa</taxon>
        <taxon>Ecdysozoa</taxon>
        <taxon>Arthropoda</taxon>
        <taxon>Hexapoda</taxon>
        <taxon>Collembola</taxon>
        <taxon>Symphypleona</taxon>
        <taxon>Sminthuridae</taxon>
        <taxon>Allacma</taxon>
    </lineage>
</organism>
<evidence type="ECO:0000259" key="2">
    <source>
        <dbReference type="PROSITE" id="PS50025"/>
    </source>
</evidence>
<dbReference type="PANTHER" id="PTHR15036">
    <property type="entry name" value="PIKACHURIN-LIKE PROTEIN"/>
    <property type="match status" value="1"/>
</dbReference>
<dbReference type="SMART" id="SM00282">
    <property type="entry name" value="LamG"/>
    <property type="match status" value="1"/>
</dbReference>
<comment type="caution">
    <text evidence="1">Lacks conserved residue(s) required for the propagation of feature annotation.</text>
</comment>
<dbReference type="Proteomes" id="UP000708208">
    <property type="component" value="Unassembled WGS sequence"/>
</dbReference>
<reference evidence="3" key="1">
    <citation type="submission" date="2021-06" db="EMBL/GenBank/DDBJ databases">
        <authorList>
            <person name="Hodson N. C."/>
            <person name="Mongue J. A."/>
            <person name="Jaron S. K."/>
        </authorList>
    </citation>
    <scope>NUCLEOTIDE SEQUENCE</scope>
</reference>
<dbReference type="InterPro" id="IPR050372">
    <property type="entry name" value="Neurexin-related_CASP"/>
</dbReference>
<dbReference type="PANTHER" id="PTHR15036:SF85">
    <property type="entry name" value="SP2353, ISOFORM A"/>
    <property type="match status" value="1"/>
</dbReference>
<evidence type="ECO:0000313" key="4">
    <source>
        <dbReference type="Proteomes" id="UP000708208"/>
    </source>
</evidence>
<accession>A0A8J2KIS0</accession>
<dbReference type="PROSITE" id="PS50025">
    <property type="entry name" value="LAM_G_DOMAIN"/>
    <property type="match status" value="1"/>
</dbReference>
<dbReference type="InterPro" id="IPR001791">
    <property type="entry name" value="Laminin_G"/>
</dbReference>
<dbReference type="Pfam" id="PF02210">
    <property type="entry name" value="Laminin_G_2"/>
    <property type="match status" value="1"/>
</dbReference>
<dbReference type="CDD" id="cd00110">
    <property type="entry name" value="LamG"/>
    <property type="match status" value="1"/>
</dbReference>
<evidence type="ECO:0000313" key="3">
    <source>
        <dbReference type="EMBL" id="CAG7818821.1"/>
    </source>
</evidence>
<dbReference type="OrthoDB" id="10011303at2759"/>
<sequence>MVLLPYKSAMSPMAGTTQGSFVTYKFDQSKLRGKIEYMLELKTASTDGIIFYVTEPTHKDYVTLYLNESKLHFSFVCGSISASVTSEALVNEGEWHTIEFTIDQNLGLLKVDQQTQTIRIGCSSFNIAAPYYLGGVDVPTMNTSVMTHLQGFNRTFVGCLRKFTANSVEYEKPTLSIGVVPCSSKVEA</sequence>
<name>A0A8J2KIS0_9HEXA</name>
<gene>
    <name evidence="3" type="ORF">AFUS01_LOCUS29300</name>
</gene>
<feature type="domain" description="Laminin G" evidence="2">
    <location>
        <begin position="11"/>
        <end position="182"/>
    </location>
</feature>
<dbReference type="EMBL" id="CAJVCH010431301">
    <property type="protein sequence ID" value="CAG7818821.1"/>
    <property type="molecule type" value="Genomic_DNA"/>
</dbReference>
<dbReference type="AlphaFoldDB" id="A0A8J2KIS0"/>
<comment type="caution">
    <text evidence="3">The sequence shown here is derived from an EMBL/GenBank/DDBJ whole genome shotgun (WGS) entry which is preliminary data.</text>
</comment>
<keyword evidence="4" id="KW-1185">Reference proteome</keyword>
<dbReference type="GO" id="GO:0016020">
    <property type="term" value="C:membrane"/>
    <property type="evidence" value="ECO:0007669"/>
    <property type="project" value="UniProtKB-SubCell"/>
</dbReference>